<evidence type="ECO:0000256" key="1">
    <source>
        <dbReference type="RuleBase" id="RU363019"/>
    </source>
</evidence>
<dbReference type="Gene3D" id="2.40.100.10">
    <property type="entry name" value="Cyclophilin-like"/>
    <property type="match status" value="1"/>
</dbReference>
<dbReference type="InterPro" id="IPR029000">
    <property type="entry name" value="Cyclophilin-like_dom_sf"/>
</dbReference>
<dbReference type="InterPro" id="IPR002130">
    <property type="entry name" value="Cyclophilin-type_PPIase_dom"/>
</dbReference>
<dbReference type="EMBL" id="BSXW01003143">
    <property type="protein sequence ID" value="GMF45077.1"/>
    <property type="molecule type" value="Genomic_DNA"/>
</dbReference>
<keyword evidence="1" id="KW-0697">Rotamase</keyword>
<gene>
    <name evidence="4" type="ORF">Plil01_001698700</name>
</gene>
<dbReference type="PRINTS" id="PR00153">
    <property type="entry name" value="CSAPPISMRASE"/>
</dbReference>
<dbReference type="Pfam" id="PF00160">
    <property type="entry name" value="Pro_isomerase"/>
    <property type="match status" value="1"/>
</dbReference>
<dbReference type="GO" id="GO:0005829">
    <property type="term" value="C:cytosol"/>
    <property type="evidence" value="ECO:0007669"/>
    <property type="project" value="TreeGrafter"/>
</dbReference>
<dbReference type="GO" id="GO:0006457">
    <property type="term" value="P:protein folding"/>
    <property type="evidence" value="ECO:0007669"/>
    <property type="project" value="TreeGrafter"/>
</dbReference>
<dbReference type="Proteomes" id="UP001165083">
    <property type="component" value="Unassembled WGS sequence"/>
</dbReference>
<dbReference type="PANTHER" id="PTHR11071:SF561">
    <property type="entry name" value="PEPTIDYL-PROLYL CIS-TRANS ISOMERASE D-RELATED"/>
    <property type="match status" value="1"/>
</dbReference>
<sequence>MAVVKVKRIQNIQFAVDPSEGGRSGKDSNRMAADNAGSGVRTQTKMTRANESLSACTLTCPSATNASSREVPTVLGSAKSCVIKGFMPQGGETIDGGKFADEIFHYRYCRAGLKSMVSAGPNSNGIQFFITTAPTPHLDGKHVVFGEVASGMDVVRKMENVDTVAKSWSVPMQAVVIEDVGKSDSE</sequence>
<reference evidence="4" key="1">
    <citation type="submission" date="2023-04" db="EMBL/GenBank/DDBJ databases">
        <title>Phytophthora lilii NBRC 32176.</title>
        <authorList>
            <person name="Ichikawa N."/>
            <person name="Sato H."/>
            <person name="Tonouchi N."/>
        </authorList>
    </citation>
    <scope>NUCLEOTIDE SEQUENCE</scope>
    <source>
        <strain evidence="4">NBRC 32176</strain>
    </source>
</reference>
<comment type="similarity">
    <text evidence="1">Belongs to the cyclophilin-type PPIase family.</text>
</comment>
<dbReference type="OrthoDB" id="407558at2759"/>
<dbReference type="SUPFAM" id="SSF50891">
    <property type="entry name" value="Cyclophilin-like"/>
    <property type="match status" value="1"/>
</dbReference>
<evidence type="ECO:0000259" key="3">
    <source>
        <dbReference type="PROSITE" id="PS50072"/>
    </source>
</evidence>
<dbReference type="PROSITE" id="PS50072">
    <property type="entry name" value="CSA_PPIASE_2"/>
    <property type="match status" value="1"/>
</dbReference>
<dbReference type="EC" id="5.2.1.8" evidence="1"/>
<name>A0A9W7CY19_9STRA</name>
<proteinExistence type="inferred from homology"/>
<protein>
    <recommendedName>
        <fullName evidence="1">Peptidyl-prolyl cis-trans isomerase</fullName>
        <shortName evidence="1">PPIase</shortName>
        <ecNumber evidence="1">5.2.1.8</ecNumber>
    </recommendedName>
</protein>
<dbReference type="AlphaFoldDB" id="A0A9W7CY19"/>
<comment type="catalytic activity">
    <reaction evidence="1">
        <text>[protein]-peptidylproline (omega=180) = [protein]-peptidylproline (omega=0)</text>
        <dbReference type="Rhea" id="RHEA:16237"/>
        <dbReference type="Rhea" id="RHEA-COMP:10747"/>
        <dbReference type="Rhea" id="RHEA-COMP:10748"/>
        <dbReference type="ChEBI" id="CHEBI:83833"/>
        <dbReference type="ChEBI" id="CHEBI:83834"/>
        <dbReference type="EC" id="5.2.1.8"/>
    </reaction>
</comment>
<comment type="function">
    <text evidence="1">PPIases accelerate the folding of proteins. It catalyzes the cis-trans isomerization of proline imidic peptide bonds in oligopeptides.</text>
</comment>
<evidence type="ECO:0000313" key="5">
    <source>
        <dbReference type="Proteomes" id="UP001165083"/>
    </source>
</evidence>
<dbReference type="GO" id="GO:0003755">
    <property type="term" value="F:peptidyl-prolyl cis-trans isomerase activity"/>
    <property type="evidence" value="ECO:0007669"/>
    <property type="project" value="UniProtKB-UniRule"/>
</dbReference>
<keyword evidence="5" id="KW-1185">Reference proteome</keyword>
<dbReference type="GO" id="GO:0016018">
    <property type="term" value="F:cyclosporin A binding"/>
    <property type="evidence" value="ECO:0007669"/>
    <property type="project" value="TreeGrafter"/>
</dbReference>
<keyword evidence="1" id="KW-0413">Isomerase</keyword>
<organism evidence="4 5">
    <name type="scientific">Phytophthora lilii</name>
    <dbReference type="NCBI Taxonomy" id="2077276"/>
    <lineage>
        <taxon>Eukaryota</taxon>
        <taxon>Sar</taxon>
        <taxon>Stramenopiles</taxon>
        <taxon>Oomycota</taxon>
        <taxon>Peronosporomycetes</taxon>
        <taxon>Peronosporales</taxon>
        <taxon>Peronosporaceae</taxon>
        <taxon>Phytophthora</taxon>
    </lineage>
</organism>
<dbReference type="PANTHER" id="PTHR11071">
    <property type="entry name" value="PEPTIDYL-PROLYL CIS-TRANS ISOMERASE"/>
    <property type="match status" value="1"/>
</dbReference>
<comment type="caution">
    <text evidence="4">The sequence shown here is derived from an EMBL/GenBank/DDBJ whole genome shotgun (WGS) entry which is preliminary data.</text>
</comment>
<feature type="region of interest" description="Disordered" evidence="2">
    <location>
        <begin position="17"/>
        <end position="46"/>
    </location>
</feature>
<evidence type="ECO:0000313" key="4">
    <source>
        <dbReference type="EMBL" id="GMF45077.1"/>
    </source>
</evidence>
<feature type="domain" description="PPIase cyclophilin-type" evidence="3">
    <location>
        <begin position="82"/>
        <end position="182"/>
    </location>
</feature>
<accession>A0A9W7CY19</accession>
<evidence type="ECO:0000256" key="2">
    <source>
        <dbReference type="SAM" id="MobiDB-lite"/>
    </source>
</evidence>